<name>A0A144MJU5_ENTCL</name>
<dbReference type="Proteomes" id="UP000076008">
    <property type="component" value="Unassembled WGS sequence"/>
</dbReference>
<sequence>MKLALIGTGNMPLMQWILDGKGDDSIINMSALARRLECSRSSLLDRIHTHGFDSAIRYYLSEQRQRKLKT</sequence>
<reference evidence="1 2" key="1">
    <citation type="submission" date="2016-03" db="EMBL/GenBank/DDBJ databases">
        <authorList>
            <consortium name="Pathogen Informatics"/>
        </authorList>
    </citation>
    <scope>NUCLEOTIDE SEQUENCE [LARGE SCALE GENOMIC DNA]</scope>
    <source>
        <strain evidence="2">e1252</strain>
    </source>
</reference>
<accession>A0A144MJU5</accession>
<evidence type="ECO:0000313" key="1">
    <source>
        <dbReference type="EMBL" id="CZV63970.1"/>
    </source>
</evidence>
<dbReference type="EMBL" id="FJXR01000016">
    <property type="protein sequence ID" value="CZV63970.1"/>
    <property type="molecule type" value="Genomic_DNA"/>
</dbReference>
<protein>
    <submittedName>
        <fullName evidence="1">Uncharacterized protein</fullName>
    </submittedName>
</protein>
<organism evidence="1 2">
    <name type="scientific">Enterobacter cloacae</name>
    <dbReference type="NCBI Taxonomy" id="550"/>
    <lineage>
        <taxon>Bacteria</taxon>
        <taxon>Pseudomonadati</taxon>
        <taxon>Pseudomonadota</taxon>
        <taxon>Gammaproteobacteria</taxon>
        <taxon>Enterobacterales</taxon>
        <taxon>Enterobacteriaceae</taxon>
        <taxon>Enterobacter</taxon>
        <taxon>Enterobacter cloacae complex</taxon>
    </lineage>
</organism>
<evidence type="ECO:0000313" key="2">
    <source>
        <dbReference type="Proteomes" id="UP000076008"/>
    </source>
</evidence>
<proteinExistence type="predicted"/>
<gene>
    <name evidence="1" type="ORF">SAMEA2273318_02890</name>
</gene>
<dbReference type="RefSeq" id="WP_063144558.1">
    <property type="nucleotide sequence ID" value="NZ_FJXR01000016.1"/>
</dbReference>
<dbReference type="AlphaFoldDB" id="A0A144MJU5"/>